<dbReference type="NCBIfam" id="TIGR01840">
    <property type="entry name" value="esterase_phb"/>
    <property type="match status" value="1"/>
</dbReference>
<evidence type="ECO:0000313" key="3">
    <source>
        <dbReference type="EMBL" id="MBB4619393.1"/>
    </source>
</evidence>
<evidence type="ECO:0000313" key="4">
    <source>
        <dbReference type="Proteomes" id="UP000574769"/>
    </source>
</evidence>
<reference evidence="3 4" key="1">
    <citation type="submission" date="2020-08" db="EMBL/GenBank/DDBJ databases">
        <title>Genomic Encyclopedia of Type Strains, Phase IV (KMG-IV): sequencing the most valuable type-strain genomes for metagenomic binning, comparative biology and taxonomic classification.</title>
        <authorList>
            <person name="Goeker M."/>
        </authorList>
    </citation>
    <scope>NUCLEOTIDE SEQUENCE [LARGE SCALE GENOMIC DNA]</scope>
    <source>
        <strain evidence="3 4">DSM 15867</strain>
    </source>
</reference>
<dbReference type="PANTHER" id="PTHR43037:SF1">
    <property type="entry name" value="BLL1128 PROTEIN"/>
    <property type="match status" value="1"/>
</dbReference>
<comment type="caution">
    <text evidence="3">The sequence shown here is derived from an EMBL/GenBank/DDBJ whole genome shotgun (WGS) entry which is preliminary data.</text>
</comment>
<dbReference type="GO" id="GO:0005576">
    <property type="term" value="C:extracellular region"/>
    <property type="evidence" value="ECO:0007669"/>
    <property type="project" value="InterPro"/>
</dbReference>
<keyword evidence="1" id="KW-0732">Signal</keyword>
<accession>A0A7W7ALP9</accession>
<dbReference type="RefSeq" id="WP_184116710.1">
    <property type="nucleotide sequence ID" value="NZ_JACHNY010000009.1"/>
</dbReference>
<dbReference type="Pfam" id="PF10503">
    <property type="entry name" value="Esterase_PHB"/>
    <property type="match status" value="1"/>
</dbReference>
<dbReference type="SUPFAM" id="SSF53474">
    <property type="entry name" value="alpha/beta-Hydrolases"/>
    <property type="match status" value="1"/>
</dbReference>
<protein>
    <submittedName>
        <fullName evidence="3">Poly(Hydroxyalkanoate) depolymerase family esterase</fullName>
    </submittedName>
</protein>
<dbReference type="AlphaFoldDB" id="A0A7W7ALP9"/>
<dbReference type="InterPro" id="IPR010126">
    <property type="entry name" value="Esterase_phb"/>
</dbReference>
<dbReference type="PANTHER" id="PTHR43037">
    <property type="entry name" value="UNNAMED PRODUCT-RELATED"/>
    <property type="match status" value="1"/>
</dbReference>
<evidence type="ECO:0000256" key="1">
    <source>
        <dbReference type="ARBA" id="ARBA00022729"/>
    </source>
</evidence>
<sequence length="360" mass="37688">MRNLSDTLSRLAQQSGLTMPSDGADDRLAELTGFGSNPGALRARCHVPADLPADAPLVVCLHGCTQSASVYDRGTGWSTLAEQAGFALLFPEQRRENNANLCFNWFVPADIARHGGEVESIAQMIRAMVARHGLDPARIHVTGLSAGGAMTAAMLAAWPELFASGAIFAGLPYAAAATVPQALDRMRGHGLADDAAAGAAVRAAAPRSARRPRVAIWHGTSDSTVVLANRDALTRQWLAAYDLPPAPATTEADRNWSHRVWPGPDGAPLVEEWTITGLGHGVPIDPHGPDALGAAGPHMIDVGLASTLRLARDWSLIPAGHAAAERPAPRASEPGFDPLKVAGGVQATIEQALRAAGLMR</sequence>
<keyword evidence="4" id="KW-1185">Reference proteome</keyword>
<dbReference type="EMBL" id="JACHNY010000009">
    <property type="protein sequence ID" value="MBB4619393.1"/>
    <property type="molecule type" value="Genomic_DNA"/>
</dbReference>
<organism evidence="3 4">
    <name type="scientific">Sphingomonas abaci</name>
    <dbReference type="NCBI Taxonomy" id="237611"/>
    <lineage>
        <taxon>Bacteria</taxon>
        <taxon>Pseudomonadati</taxon>
        <taxon>Pseudomonadota</taxon>
        <taxon>Alphaproteobacteria</taxon>
        <taxon>Sphingomonadales</taxon>
        <taxon>Sphingomonadaceae</taxon>
        <taxon>Sphingomonas</taxon>
    </lineage>
</organism>
<dbReference type="Gene3D" id="3.40.50.1820">
    <property type="entry name" value="alpha/beta hydrolase"/>
    <property type="match status" value="1"/>
</dbReference>
<evidence type="ECO:0000256" key="2">
    <source>
        <dbReference type="ARBA" id="ARBA00022801"/>
    </source>
</evidence>
<name>A0A7W7ALP9_9SPHN</name>
<dbReference type="GO" id="GO:0016787">
    <property type="term" value="F:hydrolase activity"/>
    <property type="evidence" value="ECO:0007669"/>
    <property type="project" value="UniProtKB-KW"/>
</dbReference>
<dbReference type="InterPro" id="IPR050955">
    <property type="entry name" value="Plant_Biomass_Hydrol_Est"/>
</dbReference>
<gene>
    <name evidence="3" type="ORF">GGQ96_003546</name>
</gene>
<proteinExistence type="predicted"/>
<dbReference type="InterPro" id="IPR029058">
    <property type="entry name" value="AB_hydrolase_fold"/>
</dbReference>
<dbReference type="Proteomes" id="UP000574769">
    <property type="component" value="Unassembled WGS sequence"/>
</dbReference>
<keyword evidence="2" id="KW-0378">Hydrolase</keyword>